<comment type="subunit">
    <text evidence="2 5">Homopentamer.</text>
</comment>
<keyword evidence="3" id="KW-0175">Coiled coil</keyword>
<evidence type="ECO:0000256" key="5">
    <source>
        <dbReference type="RuleBase" id="RU362066"/>
    </source>
</evidence>
<name>A0ABW5ANL1_9BRAD</name>
<dbReference type="PANTHER" id="PTHR30288:SF0">
    <property type="entry name" value="FLAGELLAR HOOK-ASSOCIATED PROTEIN 2"/>
    <property type="match status" value="1"/>
</dbReference>
<evidence type="ECO:0000259" key="8">
    <source>
        <dbReference type="Pfam" id="PF07195"/>
    </source>
</evidence>
<dbReference type="Pfam" id="PF07196">
    <property type="entry name" value="Flagellin_IN"/>
    <property type="match status" value="1"/>
</dbReference>
<feature type="domain" description="Flagellar hook-associated protein 2 C-terminal" evidence="8">
    <location>
        <begin position="242"/>
        <end position="542"/>
    </location>
</feature>
<protein>
    <recommendedName>
        <fullName evidence="5">Flagellar hook-associated protein 2</fullName>
        <shortName evidence="5">HAP2</shortName>
    </recommendedName>
    <alternativeName>
        <fullName evidence="5">Flagellar cap protein</fullName>
    </alternativeName>
</protein>
<keyword evidence="10" id="KW-1185">Reference proteome</keyword>
<dbReference type="PANTHER" id="PTHR30288">
    <property type="entry name" value="FLAGELLAR CAP/ASSEMBLY PROTEIN FLID"/>
    <property type="match status" value="1"/>
</dbReference>
<dbReference type="InterPro" id="IPR040026">
    <property type="entry name" value="FliD"/>
</dbReference>
<evidence type="ECO:0000313" key="9">
    <source>
        <dbReference type="EMBL" id="MFD2184261.1"/>
    </source>
</evidence>
<dbReference type="Pfam" id="PF02465">
    <property type="entry name" value="FliD_N"/>
    <property type="match status" value="1"/>
</dbReference>
<dbReference type="EMBL" id="JBHUIW010000025">
    <property type="protein sequence ID" value="MFD2184261.1"/>
    <property type="molecule type" value="Genomic_DNA"/>
</dbReference>
<evidence type="ECO:0000313" key="10">
    <source>
        <dbReference type="Proteomes" id="UP001597314"/>
    </source>
</evidence>
<evidence type="ECO:0000259" key="7">
    <source>
        <dbReference type="Pfam" id="PF02465"/>
    </source>
</evidence>
<proteinExistence type="inferred from homology"/>
<organism evidence="9 10">
    <name type="scientific">Rhodoplanes azumiensis</name>
    <dbReference type="NCBI Taxonomy" id="1897628"/>
    <lineage>
        <taxon>Bacteria</taxon>
        <taxon>Pseudomonadati</taxon>
        <taxon>Pseudomonadota</taxon>
        <taxon>Alphaproteobacteria</taxon>
        <taxon>Hyphomicrobiales</taxon>
        <taxon>Nitrobacteraceae</taxon>
        <taxon>Rhodoplanes</taxon>
    </lineage>
</organism>
<dbReference type="InterPro" id="IPR010810">
    <property type="entry name" value="Flagellin_hook_IN_motif"/>
</dbReference>
<dbReference type="InterPro" id="IPR010809">
    <property type="entry name" value="FliD_C"/>
</dbReference>
<comment type="similarity">
    <text evidence="1 5">Belongs to the FliD family.</text>
</comment>
<evidence type="ECO:0000256" key="1">
    <source>
        <dbReference type="ARBA" id="ARBA00009764"/>
    </source>
</evidence>
<dbReference type="Pfam" id="PF07195">
    <property type="entry name" value="FliD_C"/>
    <property type="match status" value="1"/>
</dbReference>
<comment type="caution">
    <text evidence="9">The sequence shown here is derived from an EMBL/GenBank/DDBJ whole genome shotgun (WGS) entry which is preliminary data.</text>
</comment>
<gene>
    <name evidence="9" type="primary">fliD</name>
    <name evidence="9" type="ORF">ACFSOX_19070</name>
</gene>
<sequence length="557" mass="57533">MTTISSVTTNTSSTSTASSSVSTDWDALIEEAVAAKLTKADSIETKITANEAKISAYEEMQSLLQDIADAADALRAPTGTLSKGTDVFGHRSAYLTGNGSVDASSIVAVEAEDGAQETSYDLVVVQIAKAHKVTSDSVSSKTEDLGFAGVFSLQVDGGTAVEITVAADMSLAEIATAINAQSGTTGVKASVLQVSSGSYKLVLTATETGKEISATAVSGDDVLAGLGIVDADGGFANQVQAAQDAIIEIDGIRITRDSNEISDAIDGVTFYLYNTTPSGTSITVEIEADYSDIKEAVQALVDAYNAYREWAVSQQALTTSGTAADTAVLFGDGTLRNVNMSIATALSTTIDALSLANIGITYDSSNNLVLDEDTLDAALLSNLEDIQALFTFSLTSSSSDLMLLARGSGAPTSFTLDIVVGEDGAVTSASVGGDSSLFRISGNRIVGVAGTAYEGFSFVYAGTTSVSADISISYGLAERVYVAANRAANTTSGTLKTLIDNLESVNTSLASKVTTIETRAESYRTTLEARYAKYQAAISQAESTLAYLKALLAAEDD</sequence>
<accession>A0ABW5ANL1</accession>
<dbReference type="RefSeq" id="WP_378479407.1">
    <property type="nucleotide sequence ID" value="NZ_JBHUIW010000025.1"/>
</dbReference>
<comment type="function">
    <text evidence="5">Required for morphogenesis and for the elongation of the flagellar filament by facilitating polymerization of the flagellin monomers at the tip of growing filament. Forms a capping structure, which prevents flagellin subunits (transported through the central channel of the flagellum) from leaking out without polymerization at the distal end.</text>
</comment>
<evidence type="ECO:0000256" key="2">
    <source>
        <dbReference type="ARBA" id="ARBA00011255"/>
    </source>
</evidence>
<evidence type="ECO:0000256" key="3">
    <source>
        <dbReference type="ARBA" id="ARBA00023054"/>
    </source>
</evidence>
<dbReference type="InterPro" id="IPR003481">
    <property type="entry name" value="FliD_N"/>
</dbReference>
<feature type="domain" description="Flagellar hook-associated protein 2 N-terminal" evidence="7">
    <location>
        <begin position="23"/>
        <end position="131"/>
    </location>
</feature>
<comment type="subcellular location">
    <subcellularLocation>
        <location evidence="5">Secreted</location>
    </subcellularLocation>
    <subcellularLocation>
        <location evidence="5">Bacterial flagellum</location>
    </subcellularLocation>
</comment>
<keyword evidence="9" id="KW-0966">Cell projection</keyword>
<evidence type="ECO:0000256" key="6">
    <source>
        <dbReference type="SAM" id="MobiDB-lite"/>
    </source>
</evidence>
<feature type="region of interest" description="Disordered" evidence="6">
    <location>
        <begin position="1"/>
        <end position="20"/>
    </location>
</feature>
<evidence type="ECO:0000256" key="4">
    <source>
        <dbReference type="ARBA" id="ARBA00023143"/>
    </source>
</evidence>
<reference evidence="10" key="1">
    <citation type="journal article" date="2019" name="Int. J. Syst. Evol. Microbiol.">
        <title>The Global Catalogue of Microorganisms (GCM) 10K type strain sequencing project: providing services to taxonomists for standard genome sequencing and annotation.</title>
        <authorList>
            <consortium name="The Broad Institute Genomics Platform"/>
            <consortium name="The Broad Institute Genome Sequencing Center for Infectious Disease"/>
            <person name="Wu L."/>
            <person name="Ma J."/>
        </authorList>
    </citation>
    <scope>NUCLEOTIDE SEQUENCE [LARGE SCALE GENOMIC DNA]</scope>
    <source>
        <strain evidence="10">CGMCC 1.6774</strain>
    </source>
</reference>
<keyword evidence="9" id="KW-0282">Flagellum</keyword>
<dbReference type="Proteomes" id="UP001597314">
    <property type="component" value="Unassembled WGS sequence"/>
</dbReference>
<keyword evidence="5" id="KW-0964">Secreted</keyword>
<keyword evidence="4 5" id="KW-0975">Bacterial flagellum</keyword>
<keyword evidence="9" id="KW-0969">Cilium</keyword>